<dbReference type="AlphaFoldDB" id="F8IKQ6"/>
<dbReference type="PATRIC" id="fig|1048834.4.peg.2785"/>
<name>F8IKQ6_ALIAT</name>
<protein>
    <submittedName>
        <fullName evidence="1">Transcriptional regulator, LacI family</fullName>
    </submittedName>
</protein>
<dbReference type="eggNOG" id="COG1609">
    <property type="taxonomic scope" value="Bacteria"/>
</dbReference>
<reference evidence="1 2" key="1">
    <citation type="journal article" date="2011" name="J. Bacteriol.">
        <title>Complete Genome Sequence of Alicyclobacillus acidocaldarius Strain Tc-4-1.</title>
        <authorList>
            <person name="Chen Y."/>
            <person name="He Y."/>
            <person name="Zhang B."/>
            <person name="Yang J."/>
            <person name="Li W."/>
            <person name="Dong Z."/>
            <person name="Hu S."/>
        </authorList>
    </citation>
    <scope>NUCLEOTIDE SEQUENCE [LARGE SCALE GENOMIC DNA]</scope>
    <source>
        <strain evidence="1 2">Tc-4-1</strain>
    </source>
</reference>
<dbReference type="EMBL" id="CP002902">
    <property type="protein sequence ID" value="AEJ44822.1"/>
    <property type="molecule type" value="Genomic_DNA"/>
</dbReference>
<evidence type="ECO:0000313" key="1">
    <source>
        <dbReference type="EMBL" id="AEJ44822.1"/>
    </source>
</evidence>
<evidence type="ECO:0000313" key="2">
    <source>
        <dbReference type="Proteomes" id="UP000000292"/>
    </source>
</evidence>
<proteinExistence type="predicted"/>
<gene>
    <name evidence="1" type="ordered locus">TC41_2932</name>
</gene>
<dbReference type="Proteomes" id="UP000000292">
    <property type="component" value="Chromosome"/>
</dbReference>
<reference evidence="2" key="2">
    <citation type="submission" date="2011-06" db="EMBL/GenBank/DDBJ databases">
        <title>The complete genome sequence of Alicyclobacillus acidocaldarius sp. Tc-4-1.</title>
        <authorList>
            <person name="Chen Y."/>
            <person name="He Y."/>
            <person name="Dong Z."/>
            <person name="Hu S."/>
        </authorList>
    </citation>
    <scope>NUCLEOTIDE SEQUENCE [LARGE SCALE GENOMIC DNA]</scope>
    <source>
        <strain evidence="2">Tc-4-1</strain>
    </source>
</reference>
<dbReference type="HOGENOM" id="CLU_2930863_0_0_9"/>
<sequence length="60" mass="6709">MEAEGYSVQFDIVTPDKLEVLSKKALEQSVNGLLVLPQFEGVTQYLHDTIPKDFPVVCNN</sequence>
<accession>F8IKQ6</accession>
<organism evidence="1 2">
    <name type="scientific">Alicyclobacillus acidocaldarius (strain Tc-4-1)</name>
    <name type="common">Bacillus acidocaldarius</name>
    <dbReference type="NCBI Taxonomy" id="1048834"/>
    <lineage>
        <taxon>Bacteria</taxon>
        <taxon>Bacillati</taxon>
        <taxon>Bacillota</taxon>
        <taxon>Bacilli</taxon>
        <taxon>Bacillales</taxon>
        <taxon>Alicyclobacillaceae</taxon>
        <taxon>Alicyclobacillus</taxon>
    </lineage>
</organism>
<dbReference type="KEGG" id="aad:TC41_2932"/>